<feature type="transmembrane region" description="Helical" evidence="1">
    <location>
        <begin position="159"/>
        <end position="182"/>
    </location>
</feature>
<reference evidence="3" key="1">
    <citation type="journal article" date="2017" name="Nat. Microbiol.">
        <title>Global analysis of biosynthetic gene clusters reveals vast potential of secondary metabolite production in Penicillium species.</title>
        <authorList>
            <person name="Nielsen J.C."/>
            <person name="Grijseels S."/>
            <person name="Prigent S."/>
            <person name="Ji B."/>
            <person name="Dainat J."/>
            <person name="Nielsen K.F."/>
            <person name="Frisvad J.C."/>
            <person name="Workman M."/>
            <person name="Nielsen J."/>
        </authorList>
    </citation>
    <scope>NUCLEOTIDE SEQUENCE [LARGE SCALE GENOMIC DNA]</scope>
    <source>
        <strain evidence="3">IBT 31811</strain>
    </source>
</reference>
<proteinExistence type="predicted"/>
<dbReference type="EMBL" id="MDYN01000166">
    <property type="protein sequence ID" value="OQD74728.1"/>
    <property type="molecule type" value="Genomic_DNA"/>
</dbReference>
<dbReference type="Proteomes" id="UP000191672">
    <property type="component" value="Unassembled WGS sequence"/>
</dbReference>
<organism evidence="2 3">
    <name type="scientific">Penicillium antarcticum</name>
    <dbReference type="NCBI Taxonomy" id="416450"/>
    <lineage>
        <taxon>Eukaryota</taxon>
        <taxon>Fungi</taxon>
        <taxon>Dikarya</taxon>
        <taxon>Ascomycota</taxon>
        <taxon>Pezizomycotina</taxon>
        <taxon>Eurotiomycetes</taxon>
        <taxon>Eurotiomycetidae</taxon>
        <taxon>Eurotiales</taxon>
        <taxon>Aspergillaceae</taxon>
        <taxon>Penicillium</taxon>
    </lineage>
</organism>
<keyword evidence="1" id="KW-0472">Membrane</keyword>
<comment type="caution">
    <text evidence="2">The sequence shown here is derived from an EMBL/GenBank/DDBJ whole genome shotgun (WGS) entry which is preliminary data.</text>
</comment>
<dbReference type="InterPro" id="IPR036412">
    <property type="entry name" value="HAD-like_sf"/>
</dbReference>
<dbReference type="InterPro" id="IPR023214">
    <property type="entry name" value="HAD_sf"/>
</dbReference>
<dbReference type="SUPFAM" id="SSF56784">
    <property type="entry name" value="HAD-like"/>
    <property type="match status" value="1"/>
</dbReference>
<dbReference type="Gene3D" id="3.40.50.1000">
    <property type="entry name" value="HAD superfamily/HAD-like"/>
    <property type="match status" value="1"/>
</dbReference>
<dbReference type="GO" id="GO:0005524">
    <property type="term" value="F:ATP binding"/>
    <property type="evidence" value="ECO:0007669"/>
    <property type="project" value="InterPro"/>
</dbReference>
<sequence>MPMFDPPSEDTASTIAEAQDLGISVKVLTGYATAISKGTCKMLAMGRKFCNSKRLVGGLNGAMAGEMVEKADGFAEDFPEHKYQVVDMLQECGHLTAMADDGANDAPSLKKAMWYCRGSSLPQTLEVSLALFADLATMAVACDNASYERRPVEWQLPKIWIISAVLGILLAAGTWEIVFLEIALTENWLIIVTMGGATQPSLLLVIAIAGVDVLATCFCLSGWF</sequence>
<evidence type="ECO:0008006" key="4">
    <source>
        <dbReference type="Google" id="ProtNLM"/>
    </source>
</evidence>
<keyword evidence="1" id="KW-0812">Transmembrane</keyword>
<dbReference type="GO" id="GO:0016020">
    <property type="term" value="C:membrane"/>
    <property type="evidence" value="ECO:0007669"/>
    <property type="project" value="InterPro"/>
</dbReference>
<dbReference type="Gene3D" id="1.20.1110.10">
    <property type="entry name" value="Calcium-transporting ATPase, transmembrane domain"/>
    <property type="match status" value="1"/>
</dbReference>
<dbReference type="PANTHER" id="PTHR42861">
    <property type="entry name" value="CALCIUM-TRANSPORTING ATPASE"/>
    <property type="match status" value="1"/>
</dbReference>
<accession>A0A1V6PCF8</accession>
<evidence type="ECO:0000313" key="3">
    <source>
        <dbReference type="Proteomes" id="UP000191672"/>
    </source>
</evidence>
<keyword evidence="1" id="KW-1133">Transmembrane helix</keyword>
<evidence type="ECO:0000313" key="2">
    <source>
        <dbReference type="EMBL" id="OQD74728.1"/>
    </source>
</evidence>
<dbReference type="GO" id="GO:0006812">
    <property type="term" value="P:monoatomic cation transport"/>
    <property type="evidence" value="ECO:0007669"/>
    <property type="project" value="UniProtKB-ARBA"/>
</dbReference>
<evidence type="ECO:0000256" key="1">
    <source>
        <dbReference type="SAM" id="Phobius"/>
    </source>
</evidence>
<dbReference type="AlphaFoldDB" id="A0A1V6PCF8"/>
<dbReference type="InterPro" id="IPR001757">
    <property type="entry name" value="P_typ_ATPase"/>
</dbReference>
<dbReference type="GO" id="GO:0016887">
    <property type="term" value="F:ATP hydrolysis activity"/>
    <property type="evidence" value="ECO:0007669"/>
    <property type="project" value="InterPro"/>
</dbReference>
<gene>
    <name evidence="2" type="ORF">PENANT_c166G06650</name>
</gene>
<protein>
    <recommendedName>
        <fullName evidence="4">Cation-transporting P-type ATPase C-terminal domain-containing protein</fullName>
    </recommendedName>
</protein>
<name>A0A1V6PCF8_9EURO</name>
<dbReference type="PRINTS" id="PR00120">
    <property type="entry name" value="HATPASE"/>
</dbReference>
<keyword evidence="3" id="KW-1185">Reference proteome</keyword>
<dbReference type="STRING" id="416450.A0A1V6PCF8"/>